<proteinExistence type="predicted"/>
<name>A0A761M3E8_SALER</name>
<dbReference type="RefSeq" id="WP_065707752.1">
    <property type="nucleotide sequence ID" value="NZ_JAIQDZ010000028.1"/>
</dbReference>
<protein>
    <submittedName>
        <fullName evidence="1">Uncharacterized protein</fullName>
    </submittedName>
</protein>
<reference evidence="1" key="2">
    <citation type="submission" date="2020-02" db="EMBL/GenBank/DDBJ databases">
        <authorList>
            <consortium name="NCBI Pathogen Detection Project"/>
        </authorList>
    </citation>
    <scope>NUCLEOTIDE SEQUENCE</scope>
    <source>
        <strain evidence="1">MA.CK_07/00004777</strain>
    </source>
</reference>
<dbReference type="AlphaFoldDB" id="A0A761M3E8"/>
<evidence type="ECO:0000313" key="1">
    <source>
        <dbReference type="EMBL" id="HAG3179313.1"/>
    </source>
</evidence>
<organism evidence="1">
    <name type="scientific">Salmonella enterica</name>
    <name type="common">Salmonella choleraesuis</name>
    <dbReference type="NCBI Taxonomy" id="28901"/>
    <lineage>
        <taxon>Bacteria</taxon>
        <taxon>Pseudomonadati</taxon>
        <taxon>Pseudomonadota</taxon>
        <taxon>Gammaproteobacteria</taxon>
        <taxon>Enterobacterales</taxon>
        <taxon>Enterobacteriaceae</taxon>
        <taxon>Salmonella</taxon>
    </lineage>
</organism>
<dbReference type="EMBL" id="DAAXYZ010000028">
    <property type="protein sequence ID" value="HAG3179313.1"/>
    <property type="molecule type" value="Genomic_DNA"/>
</dbReference>
<reference evidence="1" key="1">
    <citation type="journal article" date="2018" name="Genome Biol.">
        <title>SKESA: strategic k-mer extension for scrupulous assemblies.</title>
        <authorList>
            <person name="Souvorov A."/>
            <person name="Agarwala R."/>
            <person name="Lipman D.J."/>
        </authorList>
    </citation>
    <scope>NUCLEOTIDE SEQUENCE</scope>
    <source>
        <strain evidence="1">MA.CK_07/00004777</strain>
    </source>
</reference>
<accession>A0A761M3E8</accession>
<sequence>MVNTYYGYLLGVTLGEWAMGSDVQWQIDNGYLAQVMGDFSTESPSFETPMFGRYFDTFQAAIHVAKAFPGSTLQPSEYEDKTGMLIRHYYVDCHPYYDRLPPEKSDNFQYDEYPSAIHVAACIDQASKELDELLFGGGYGENGEGHASPIILY</sequence>
<comment type="caution">
    <text evidence="1">The sequence shown here is derived from an EMBL/GenBank/DDBJ whole genome shotgun (WGS) entry which is preliminary data.</text>
</comment>
<gene>
    <name evidence="1" type="ORF">G8Z49_004793</name>
</gene>